<evidence type="ECO:0000313" key="2">
    <source>
        <dbReference type="EMBL" id="PRW60153.1"/>
    </source>
</evidence>
<feature type="region of interest" description="Disordered" evidence="1">
    <location>
        <begin position="144"/>
        <end position="165"/>
    </location>
</feature>
<dbReference type="OrthoDB" id="64875at2759"/>
<dbReference type="Gene3D" id="6.10.250.3440">
    <property type="match status" value="1"/>
</dbReference>
<evidence type="ECO:0000313" key="3">
    <source>
        <dbReference type="Proteomes" id="UP000239899"/>
    </source>
</evidence>
<dbReference type="AlphaFoldDB" id="A0A2P6U1G0"/>
<reference evidence="2 3" key="1">
    <citation type="journal article" date="2018" name="Plant J.">
        <title>Genome sequences of Chlorella sorokiniana UTEX 1602 and Micractinium conductrix SAG 241.80: implications to maltose excretion by a green alga.</title>
        <authorList>
            <person name="Arriola M.B."/>
            <person name="Velmurugan N."/>
            <person name="Zhang Y."/>
            <person name="Plunkett M.H."/>
            <person name="Hondzo H."/>
            <person name="Barney B.M."/>
        </authorList>
    </citation>
    <scope>NUCLEOTIDE SEQUENCE [LARGE SCALE GENOMIC DNA]</scope>
    <source>
        <strain evidence="3">UTEX 1602</strain>
    </source>
</reference>
<dbReference type="GO" id="GO:0005762">
    <property type="term" value="C:mitochondrial large ribosomal subunit"/>
    <property type="evidence" value="ECO:0007669"/>
    <property type="project" value="InterPro"/>
</dbReference>
<organism evidence="2 3">
    <name type="scientific">Chlorella sorokiniana</name>
    <name type="common">Freshwater green alga</name>
    <dbReference type="NCBI Taxonomy" id="3076"/>
    <lineage>
        <taxon>Eukaryota</taxon>
        <taxon>Viridiplantae</taxon>
        <taxon>Chlorophyta</taxon>
        <taxon>core chlorophytes</taxon>
        <taxon>Trebouxiophyceae</taxon>
        <taxon>Chlorellales</taxon>
        <taxon>Chlorellaceae</taxon>
        <taxon>Chlorella clade</taxon>
        <taxon>Chlorella</taxon>
    </lineage>
</organism>
<comment type="caution">
    <text evidence="2">The sequence shown here is derived from an EMBL/GenBank/DDBJ whole genome shotgun (WGS) entry which is preliminary data.</text>
</comment>
<accession>A0A2P6U1G0</accession>
<dbReference type="EMBL" id="LHPG02000003">
    <property type="protein sequence ID" value="PRW60153.1"/>
    <property type="molecule type" value="Genomic_DNA"/>
</dbReference>
<keyword evidence="3" id="KW-1185">Reference proteome</keyword>
<name>A0A2P6U1G0_CHLSO</name>
<dbReference type="PANTHER" id="PTHR13359:SF2">
    <property type="entry name" value="LARGE RIBOSOMAL SUBUNIT PROTEIN ML40"/>
    <property type="match status" value="1"/>
</dbReference>
<proteinExistence type="predicted"/>
<gene>
    <name evidence="2" type="ORF">C2E21_1601</name>
</gene>
<protein>
    <submittedName>
        <fullName evidence="2">Uncharacterized protein</fullName>
    </submittedName>
</protein>
<dbReference type="STRING" id="3076.A0A2P6U1G0"/>
<feature type="region of interest" description="Disordered" evidence="1">
    <location>
        <begin position="1"/>
        <end position="46"/>
    </location>
</feature>
<dbReference type="Proteomes" id="UP000239899">
    <property type="component" value="Unassembled WGS sequence"/>
</dbReference>
<evidence type="ECO:0000256" key="1">
    <source>
        <dbReference type="SAM" id="MobiDB-lite"/>
    </source>
</evidence>
<dbReference type="InterPro" id="IPR039145">
    <property type="entry name" value="Ribosomal_mL40_metazoa/plant"/>
</dbReference>
<sequence length="165" mass="18061">MLGQALRRSGAAGRLLSQCGPSSSSAPAQQAAQQLQQQAGFAKKGGETVDSRLQKVLKMLEPQEVEEIEISEEDYAEGVRRSKEYSRLKMKEHREWQADLTTKLKLKMAAIAALPPHLAAAAQVPDDELFPLNRQMFTDTPPIQGFGQAPVAAQQGGRKLGTKHR</sequence>
<feature type="compositionally biased region" description="Low complexity" evidence="1">
    <location>
        <begin position="16"/>
        <end position="40"/>
    </location>
</feature>
<dbReference type="PANTHER" id="PTHR13359">
    <property type="entry name" value="39S RIBOSOMAL PROTEIN L40, MITOCHONDRIAL"/>
    <property type="match status" value="1"/>
</dbReference>